<sequence length="468" mass="52066">MWRHNPHKQQPQNLLQDAEEKEAAKEPCSTELNISNFGSFLEVSKDKLTVRYTGNGAHTNDVGSIQGNRPVPRKQLLYYFEITVLDRGENCKIGVGFTDKNFKLGRQPGWEANSYGYHGDDGKKFNNMAHGQDYGPKFEAGDIIGAGLHLGKQEMFFTKNGKHLGLAFREIVTVPLYPTIGLHSKNERVTVNFGQHPFKFDLEGLVQEEVESQHRAVHSTPMPPGATHQIVRNYLMYYGYSNTLAAFDAAAGLIAGEEASTSSREREIGPEGLALDVRKQVRQLLMGGQVEAAKRVLCKHFPELLESRTRPDLDVYFYIQCAAFIELIRDKDIEGAVKFAQEVLAPLRGLLAHRSRGYEAMLHDVVALVAYEDPQESPLAGLLDPLQREAVADVINSAIIGAAAGKIQWESRPQPALERLLQQLVGVHEELHEANGGQGEPFRLQQHLLPPRSNGELRPPPPPPSPPR</sequence>
<dbReference type="Pfam" id="PF00622">
    <property type="entry name" value="SPRY"/>
    <property type="match status" value="1"/>
</dbReference>
<evidence type="ECO:0000259" key="3">
    <source>
        <dbReference type="PROSITE" id="PS50897"/>
    </source>
</evidence>
<accession>A0AAW1PCZ1</accession>
<dbReference type="Proteomes" id="UP001489004">
    <property type="component" value="Unassembled WGS sequence"/>
</dbReference>
<dbReference type="PROSITE" id="PS50188">
    <property type="entry name" value="B302_SPRY"/>
    <property type="match status" value="1"/>
</dbReference>
<name>A0AAW1PCZ1_9CHLO</name>
<feature type="region of interest" description="Disordered" evidence="1">
    <location>
        <begin position="434"/>
        <end position="468"/>
    </location>
</feature>
<feature type="domain" description="B30.2/SPRY" evidence="2">
    <location>
        <begin position="10"/>
        <end position="198"/>
    </location>
</feature>
<dbReference type="Gene3D" id="2.60.120.920">
    <property type="match status" value="1"/>
</dbReference>
<dbReference type="AlphaFoldDB" id="A0AAW1PCZ1"/>
<dbReference type="InterPro" id="IPR050618">
    <property type="entry name" value="Ubq-SigPath_Reg"/>
</dbReference>
<dbReference type="SMART" id="SM00757">
    <property type="entry name" value="CRA"/>
    <property type="match status" value="1"/>
</dbReference>
<dbReference type="SUPFAM" id="SSF49899">
    <property type="entry name" value="Concanavalin A-like lectins/glucanases"/>
    <property type="match status" value="1"/>
</dbReference>
<dbReference type="EMBL" id="JALJOR010000014">
    <property type="protein sequence ID" value="KAK9806165.1"/>
    <property type="molecule type" value="Genomic_DNA"/>
</dbReference>
<keyword evidence="5" id="KW-1185">Reference proteome</keyword>
<feature type="compositionally biased region" description="Pro residues" evidence="1">
    <location>
        <begin position="458"/>
        <end position="468"/>
    </location>
</feature>
<evidence type="ECO:0000313" key="5">
    <source>
        <dbReference type="Proteomes" id="UP001489004"/>
    </source>
</evidence>
<feature type="region of interest" description="Disordered" evidence="1">
    <location>
        <begin position="1"/>
        <end position="27"/>
    </location>
</feature>
<feature type="domain" description="CTLH" evidence="3">
    <location>
        <begin position="274"/>
        <end position="335"/>
    </location>
</feature>
<evidence type="ECO:0000259" key="2">
    <source>
        <dbReference type="PROSITE" id="PS50188"/>
    </source>
</evidence>
<dbReference type="PANTHER" id="PTHR12864">
    <property type="entry name" value="RAN BINDING PROTEIN 9-RELATED"/>
    <property type="match status" value="1"/>
</dbReference>
<dbReference type="InterPro" id="IPR001870">
    <property type="entry name" value="B30.2/SPRY"/>
</dbReference>
<dbReference type="InterPro" id="IPR013144">
    <property type="entry name" value="CRA_dom"/>
</dbReference>
<protein>
    <recommendedName>
        <fullName evidence="6">Ran-binding protein 10</fullName>
    </recommendedName>
</protein>
<gene>
    <name evidence="4" type="ORF">WJX72_003712</name>
</gene>
<organism evidence="4 5">
    <name type="scientific">[Myrmecia] bisecta</name>
    <dbReference type="NCBI Taxonomy" id="41462"/>
    <lineage>
        <taxon>Eukaryota</taxon>
        <taxon>Viridiplantae</taxon>
        <taxon>Chlorophyta</taxon>
        <taxon>core chlorophytes</taxon>
        <taxon>Trebouxiophyceae</taxon>
        <taxon>Trebouxiales</taxon>
        <taxon>Trebouxiaceae</taxon>
        <taxon>Myrmecia</taxon>
    </lineage>
</organism>
<dbReference type="Pfam" id="PF10607">
    <property type="entry name" value="CTLH"/>
    <property type="match status" value="1"/>
</dbReference>
<dbReference type="SMART" id="SM00449">
    <property type="entry name" value="SPRY"/>
    <property type="match status" value="1"/>
</dbReference>
<dbReference type="SMART" id="SM00668">
    <property type="entry name" value="CTLH"/>
    <property type="match status" value="1"/>
</dbReference>
<reference evidence="4 5" key="1">
    <citation type="journal article" date="2024" name="Nat. Commun.">
        <title>Phylogenomics reveals the evolutionary origins of lichenization in chlorophyte algae.</title>
        <authorList>
            <person name="Puginier C."/>
            <person name="Libourel C."/>
            <person name="Otte J."/>
            <person name="Skaloud P."/>
            <person name="Haon M."/>
            <person name="Grisel S."/>
            <person name="Petersen M."/>
            <person name="Berrin J.G."/>
            <person name="Delaux P.M."/>
            <person name="Dal Grande F."/>
            <person name="Keller J."/>
        </authorList>
    </citation>
    <scope>NUCLEOTIDE SEQUENCE [LARGE SCALE GENOMIC DNA]</scope>
    <source>
        <strain evidence="4 5">SAG 2043</strain>
    </source>
</reference>
<dbReference type="InterPro" id="IPR003877">
    <property type="entry name" value="SPRY_dom"/>
</dbReference>
<dbReference type="PROSITE" id="PS50897">
    <property type="entry name" value="CTLH"/>
    <property type="match status" value="1"/>
</dbReference>
<evidence type="ECO:0000313" key="4">
    <source>
        <dbReference type="EMBL" id="KAK9806165.1"/>
    </source>
</evidence>
<dbReference type="InterPro" id="IPR024964">
    <property type="entry name" value="CTLH/CRA"/>
</dbReference>
<evidence type="ECO:0000256" key="1">
    <source>
        <dbReference type="SAM" id="MobiDB-lite"/>
    </source>
</evidence>
<dbReference type="InterPro" id="IPR006595">
    <property type="entry name" value="CTLH_C"/>
</dbReference>
<dbReference type="InterPro" id="IPR013320">
    <property type="entry name" value="ConA-like_dom_sf"/>
</dbReference>
<proteinExistence type="predicted"/>
<comment type="caution">
    <text evidence="4">The sequence shown here is derived from an EMBL/GenBank/DDBJ whole genome shotgun (WGS) entry which is preliminary data.</text>
</comment>
<evidence type="ECO:0008006" key="6">
    <source>
        <dbReference type="Google" id="ProtNLM"/>
    </source>
</evidence>
<dbReference type="InterPro" id="IPR043136">
    <property type="entry name" value="B30.2/SPRY_sf"/>
</dbReference>